<evidence type="ECO:0000256" key="3">
    <source>
        <dbReference type="SAM" id="MobiDB-lite"/>
    </source>
</evidence>
<organism evidence="5 6">
    <name type="scientific">Pangasianodon hypophthalmus</name>
    <name type="common">Striped catfish</name>
    <name type="synonym">Helicophagus hypophthalmus</name>
    <dbReference type="NCBI Taxonomy" id="310915"/>
    <lineage>
        <taxon>Eukaryota</taxon>
        <taxon>Metazoa</taxon>
        <taxon>Chordata</taxon>
        <taxon>Craniata</taxon>
        <taxon>Vertebrata</taxon>
        <taxon>Euteleostomi</taxon>
        <taxon>Actinopterygii</taxon>
        <taxon>Neopterygii</taxon>
        <taxon>Teleostei</taxon>
        <taxon>Ostariophysi</taxon>
        <taxon>Siluriformes</taxon>
        <taxon>Pangasiidae</taxon>
        <taxon>Pangasianodon</taxon>
    </lineage>
</organism>
<evidence type="ECO:0000259" key="4">
    <source>
        <dbReference type="Pfam" id="PF13359"/>
    </source>
</evidence>
<feature type="compositionally biased region" description="Basic and acidic residues" evidence="3">
    <location>
        <begin position="100"/>
        <end position="118"/>
    </location>
</feature>
<keyword evidence="2" id="KW-0479">Metal-binding</keyword>
<gene>
    <name evidence="5" type="ORF">PHYPO_G00060650</name>
</gene>
<feature type="domain" description="DDE Tnp4" evidence="4">
    <location>
        <begin position="24"/>
        <end position="76"/>
    </location>
</feature>
<keyword evidence="6" id="KW-1185">Reference proteome</keyword>
<dbReference type="Pfam" id="PF13359">
    <property type="entry name" value="DDE_Tnp_4"/>
    <property type="match status" value="1"/>
</dbReference>
<evidence type="ECO:0000256" key="1">
    <source>
        <dbReference type="ARBA" id="ARBA00001968"/>
    </source>
</evidence>
<dbReference type="InterPro" id="IPR027806">
    <property type="entry name" value="HARBI1_dom"/>
</dbReference>
<feature type="region of interest" description="Disordered" evidence="3">
    <location>
        <begin position="93"/>
        <end position="118"/>
    </location>
</feature>
<reference evidence="5 6" key="1">
    <citation type="submission" date="2019-06" db="EMBL/GenBank/DDBJ databases">
        <title>A chromosome-scale genome assembly of the striped catfish, Pangasianodon hypophthalmus.</title>
        <authorList>
            <person name="Wen M."/>
            <person name="Zahm M."/>
            <person name="Roques C."/>
            <person name="Cabau C."/>
            <person name="Klopp C."/>
            <person name="Donnadieu C."/>
            <person name="Jouanno E."/>
            <person name="Avarre J.-C."/>
            <person name="Campet M."/>
            <person name="Ha T.T.T."/>
            <person name="Dugue R."/>
            <person name="Lampietro C."/>
            <person name="Louis A."/>
            <person name="Herpin A."/>
            <person name="Echchiki A."/>
            <person name="Berthelot C."/>
            <person name="Parey E."/>
            <person name="Roest-Crollius H."/>
            <person name="Braasch I."/>
            <person name="Postlethwait J."/>
            <person name="Bobe J."/>
            <person name="Montfort J."/>
            <person name="Bouchez O."/>
            <person name="Begum T."/>
            <person name="Schartl M."/>
            <person name="Guiguen Y."/>
        </authorList>
    </citation>
    <scope>NUCLEOTIDE SEQUENCE [LARGE SCALE GENOMIC DNA]</scope>
    <source>
        <strain evidence="5 6">Indonesia</strain>
        <tissue evidence="5">Blood</tissue>
    </source>
</reference>
<evidence type="ECO:0000256" key="2">
    <source>
        <dbReference type="ARBA" id="ARBA00022723"/>
    </source>
</evidence>
<comment type="caution">
    <text evidence="5">The sequence shown here is derived from an EMBL/GenBank/DDBJ whole genome shotgun (WGS) entry which is preliminary data.</text>
</comment>
<proteinExistence type="predicted"/>
<evidence type="ECO:0000313" key="5">
    <source>
        <dbReference type="EMBL" id="KAB5548868.1"/>
    </source>
</evidence>
<protein>
    <recommendedName>
        <fullName evidence="4">DDE Tnp4 domain-containing protein</fullName>
    </recommendedName>
</protein>
<sequence length="118" mass="13058">MVLMGSCLETGAYFLTPFPDSNPGQQTRYNAAPAMTRARIEMTISQLKGRFQCVKRLKVAPDRACDIIVACSVLHNTATIRKETTPVVEVQPDDDLQPVHLDHPSGRAAGDRTVQHHF</sequence>
<dbReference type="GO" id="GO:0046872">
    <property type="term" value="F:metal ion binding"/>
    <property type="evidence" value="ECO:0007669"/>
    <property type="project" value="UniProtKB-KW"/>
</dbReference>
<accession>A0A5N5M1S4</accession>
<name>A0A5N5M1S4_PANHP</name>
<evidence type="ECO:0000313" key="6">
    <source>
        <dbReference type="Proteomes" id="UP000327468"/>
    </source>
</evidence>
<dbReference type="Proteomes" id="UP000327468">
    <property type="component" value="Chromosome 15"/>
</dbReference>
<dbReference type="EMBL" id="VFJC01000016">
    <property type="protein sequence ID" value="KAB5548868.1"/>
    <property type="molecule type" value="Genomic_DNA"/>
</dbReference>
<comment type="cofactor">
    <cofactor evidence="1">
        <name>a divalent metal cation</name>
        <dbReference type="ChEBI" id="CHEBI:60240"/>
    </cofactor>
</comment>
<dbReference type="AlphaFoldDB" id="A0A5N5M1S4"/>